<accession>A0A6B3ISD4</accession>
<evidence type="ECO:0000313" key="1">
    <source>
        <dbReference type="EMBL" id="NEF40731.1"/>
    </source>
</evidence>
<dbReference type="AlphaFoldDB" id="A0A6B3ISD4"/>
<comment type="caution">
    <text evidence="1">The sequence shown here is derived from an EMBL/GenBank/DDBJ whole genome shotgun (WGS) entry which is preliminary data.</text>
</comment>
<dbReference type="RefSeq" id="WP_162636459.1">
    <property type="nucleotide sequence ID" value="NZ_JAAFND010000028.1"/>
</dbReference>
<sequence>MQIYQGFESKIKIALKMGKTNLSAFTEGKGVLKGYNNGQFELLGTFWER</sequence>
<name>A0A6B3ISD4_STAAU</name>
<organism evidence="1">
    <name type="scientific">Staphylococcus aureus</name>
    <dbReference type="NCBI Taxonomy" id="1280"/>
    <lineage>
        <taxon>Bacteria</taxon>
        <taxon>Bacillati</taxon>
        <taxon>Bacillota</taxon>
        <taxon>Bacilli</taxon>
        <taxon>Bacillales</taxon>
        <taxon>Staphylococcaceae</taxon>
        <taxon>Staphylococcus</taxon>
    </lineage>
</organism>
<dbReference type="EMBL" id="JAAGRA010000035">
    <property type="protein sequence ID" value="NEF40731.1"/>
    <property type="molecule type" value="Genomic_DNA"/>
</dbReference>
<gene>
    <name evidence="1" type="ORF">G0004_09690</name>
</gene>
<reference evidence="1" key="1">
    <citation type="journal article" date="2020" name="Antimicrob. Agents Chemother.">
        <title>Novel insights into the classification of staphylococcal beta-lactamases in relation to the cefazolin inoculum effect.</title>
        <authorList>
            <person name="Carvajal L.P."/>
            <person name="Rincon S."/>
            <person name="Echeverri A."/>
            <person name="Porras J."/>
            <person name="Rios R."/>
            <person name="Ordonez K."/>
            <person name="Seas C."/>
            <person name="Gomez-Villegas S."/>
            <person name="Diaz L."/>
            <person name="Arias C.A."/>
            <person name="Reyes J."/>
        </authorList>
    </citation>
    <scope>NUCLEOTIDE SEQUENCE</scope>
    <source>
        <strain evidence="1">5420</strain>
    </source>
</reference>
<proteinExistence type="predicted"/>
<protein>
    <submittedName>
        <fullName evidence="1">Uncharacterized protein</fullName>
    </submittedName>
</protein>